<evidence type="ECO:0000313" key="5">
    <source>
        <dbReference type="Proteomes" id="UP000267029"/>
    </source>
</evidence>
<dbReference type="SUPFAM" id="SSF46565">
    <property type="entry name" value="Chaperone J-domain"/>
    <property type="match status" value="1"/>
</dbReference>
<sequence length="216" mass="24263">MSNRLFTNYSGTYFHTSAFVQGTAEATGKKQCYYAVLGVTPTASQSEIRSAYYVKCKETHPDVQSANKPPVDPQLFLDVAEAYAVLVDPDLRRAYDASRNGFQAVASTDPSCSPMAENHFSCSPYGPKISFDRASEIFRSRQFRRSSAVNWRPPAPSNQTPRSTPQQTSTASGHRHSPEAVEYYYRWKSRSLRPLDFLLLAVPLSTLTFILIYYFG</sequence>
<dbReference type="InterPro" id="IPR052763">
    <property type="entry name" value="DnaJ_C4"/>
</dbReference>
<feature type="transmembrane region" description="Helical" evidence="2">
    <location>
        <begin position="195"/>
        <end position="215"/>
    </location>
</feature>
<gene>
    <name evidence="4" type="ORF">MCOS_LOCUS643</name>
</gene>
<keyword evidence="2" id="KW-0812">Transmembrane</keyword>
<dbReference type="InterPro" id="IPR036869">
    <property type="entry name" value="J_dom_sf"/>
</dbReference>
<dbReference type="WBParaSite" id="MCOS_0000064201-mRNA-1">
    <property type="protein sequence ID" value="MCOS_0000064201-mRNA-1"/>
    <property type="gene ID" value="MCOS_0000064201"/>
</dbReference>
<feature type="region of interest" description="Disordered" evidence="1">
    <location>
        <begin position="145"/>
        <end position="175"/>
    </location>
</feature>
<dbReference type="Gene3D" id="1.10.287.110">
    <property type="entry name" value="DnaJ domain"/>
    <property type="match status" value="1"/>
</dbReference>
<dbReference type="CDD" id="cd06257">
    <property type="entry name" value="DnaJ"/>
    <property type="match status" value="1"/>
</dbReference>
<reference evidence="6" key="1">
    <citation type="submission" date="2017-02" db="UniProtKB">
        <authorList>
            <consortium name="WormBaseParasite"/>
        </authorList>
    </citation>
    <scope>IDENTIFICATION</scope>
</reference>
<evidence type="ECO:0000313" key="4">
    <source>
        <dbReference type="EMBL" id="VDD74640.1"/>
    </source>
</evidence>
<dbReference type="SMART" id="SM00271">
    <property type="entry name" value="DnaJ"/>
    <property type="match status" value="1"/>
</dbReference>
<accession>A0A0R3U2F9</accession>
<dbReference type="Proteomes" id="UP000267029">
    <property type="component" value="Unassembled WGS sequence"/>
</dbReference>
<keyword evidence="5" id="KW-1185">Reference proteome</keyword>
<protein>
    <submittedName>
        <fullName evidence="6">J domain-containing protein</fullName>
    </submittedName>
</protein>
<name>A0A0R3U2F9_MESCO</name>
<keyword evidence="2" id="KW-1133">Transmembrane helix</keyword>
<keyword evidence="2" id="KW-0472">Membrane</keyword>
<dbReference type="InterPro" id="IPR001623">
    <property type="entry name" value="DnaJ_domain"/>
</dbReference>
<reference evidence="4 5" key="2">
    <citation type="submission" date="2018-10" db="EMBL/GenBank/DDBJ databases">
        <authorList>
            <consortium name="Pathogen Informatics"/>
        </authorList>
    </citation>
    <scope>NUCLEOTIDE SEQUENCE [LARGE SCALE GENOMIC DNA]</scope>
</reference>
<dbReference type="AlphaFoldDB" id="A0A0R3U2F9"/>
<dbReference type="PANTHER" id="PTHR44825:SF1">
    <property type="entry name" value="DNAJ HOMOLOG SUBFAMILY C MEMBER 4"/>
    <property type="match status" value="1"/>
</dbReference>
<dbReference type="STRING" id="53468.A0A0R3U2F9"/>
<evidence type="ECO:0000313" key="6">
    <source>
        <dbReference type="WBParaSite" id="MCOS_0000064201-mRNA-1"/>
    </source>
</evidence>
<dbReference type="PRINTS" id="PR00625">
    <property type="entry name" value="JDOMAIN"/>
</dbReference>
<evidence type="ECO:0000259" key="3">
    <source>
        <dbReference type="PROSITE" id="PS50076"/>
    </source>
</evidence>
<evidence type="ECO:0000256" key="2">
    <source>
        <dbReference type="SAM" id="Phobius"/>
    </source>
</evidence>
<feature type="domain" description="J" evidence="3">
    <location>
        <begin position="32"/>
        <end position="99"/>
    </location>
</feature>
<proteinExistence type="predicted"/>
<dbReference type="OrthoDB" id="376357at2759"/>
<evidence type="ECO:0000256" key="1">
    <source>
        <dbReference type="SAM" id="MobiDB-lite"/>
    </source>
</evidence>
<dbReference type="Pfam" id="PF00226">
    <property type="entry name" value="DnaJ"/>
    <property type="match status" value="1"/>
</dbReference>
<dbReference type="EMBL" id="UXSR01000058">
    <property type="protein sequence ID" value="VDD74640.1"/>
    <property type="molecule type" value="Genomic_DNA"/>
</dbReference>
<organism evidence="6">
    <name type="scientific">Mesocestoides corti</name>
    <name type="common">Flatworm</name>
    <dbReference type="NCBI Taxonomy" id="53468"/>
    <lineage>
        <taxon>Eukaryota</taxon>
        <taxon>Metazoa</taxon>
        <taxon>Spiralia</taxon>
        <taxon>Lophotrochozoa</taxon>
        <taxon>Platyhelminthes</taxon>
        <taxon>Cestoda</taxon>
        <taxon>Eucestoda</taxon>
        <taxon>Cyclophyllidea</taxon>
        <taxon>Mesocestoididae</taxon>
        <taxon>Mesocestoides</taxon>
    </lineage>
</organism>
<dbReference type="PROSITE" id="PS50076">
    <property type="entry name" value="DNAJ_2"/>
    <property type="match status" value="1"/>
</dbReference>
<dbReference type="PANTHER" id="PTHR44825">
    <property type="match status" value="1"/>
</dbReference>
<feature type="compositionally biased region" description="Low complexity" evidence="1">
    <location>
        <begin position="157"/>
        <end position="170"/>
    </location>
</feature>